<dbReference type="OrthoDB" id="9785836at2"/>
<feature type="transmembrane region" description="Helical" evidence="7">
    <location>
        <begin position="145"/>
        <end position="168"/>
    </location>
</feature>
<evidence type="ECO:0000256" key="1">
    <source>
        <dbReference type="ARBA" id="ARBA00004651"/>
    </source>
</evidence>
<sequence>MMLPGLLYLLINNYVPMGGIIIAFKHVNWNKGIIDSPFAGLSNFEYLFKTKEAWIITRNTIAYNVVFIILGTVIAVAVAILLNEIRSKFWKKIYQTIILLPYLISMVIVSYLVFAMFSSEYGFVNHSILKPLGLGDVTWYTEPKYWPYILTAVHIWKTFGYSCIIYYATLVGIDRGYYEAAVIDGANRWQQIIHITLPGLKATMITLVLLAIGTIFYSDFGLFYQVPMDSGPLYDVTNTIDTYVYRGLIKLNDVGMSSAAGVYQSLVGFILVFIANRIVIKFSKENALF</sequence>
<dbReference type="PANTHER" id="PTHR43227:SF11">
    <property type="entry name" value="BLL4140 PROTEIN"/>
    <property type="match status" value="1"/>
</dbReference>
<evidence type="ECO:0000256" key="6">
    <source>
        <dbReference type="ARBA" id="ARBA00023136"/>
    </source>
</evidence>
<evidence type="ECO:0000256" key="2">
    <source>
        <dbReference type="ARBA" id="ARBA00022448"/>
    </source>
</evidence>
<evidence type="ECO:0000256" key="4">
    <source>
        <dbReference type="ARBA" id="ARBA00022692"/>
    </source>
</evidence>
<dbReference type="GO" id="GO:0005886">
    <property type="term" value="C:plasma membrane"/>
    <property type="evidence" value="ECO:0007669"/>
    <property type="project" value="UniProtKB-SubCell"/>
</dbReference>
<dbReference type="Gene3D" id="1.10.3720.10">
    <property type="entry name" value="MetI-like"/>
    <property type="match status" value="1"/>
</dbReference>
<keyword evidence="5 7" id="KW-1133">Transmembrane helix</keyword>
<reference evidence="9 10" key="1">
    <citation type="journal article" date="2009" name="Int. J. Syst. Evol. Microbiol.">
        <title>Paenibacillus contaminans sp. nov., isolated from a contaminated laboratory plate.</title>
        <authorList>
            <person name="Chou J.H."/>
            <person name="Lee J.H."/>
            <person name="Lin M.C."/>
            <person name="Chang P.S."/>
            <person name="Arun A.B."/>
            <person name="Young C.C."/>
            <person name="Chen W.M."/>
        </authorList>
    </citation>
    <scope>NUCLEOTIDE SEQUENCE [LARGE SCALE GENOMIC DNA]</scope>
    <source>
        <strain evidence="9 10">CKOBP-6</strain>
    </source>
</reference>
<organism evidence="9 10">
    <name type="scientific">Paenibacillus contaminans</name>
    <dbReference type="NCBI Taxonomy" id="450362"/>
    <lineage>
        <taxon>Bacteria</taxon>
        <taxon>Bacillati</taxon>
        <taxon>Bacillota</taxon>
        <taxon>Bacilli</taxon>
        <taxon>Bacillales</taxon>
        <taxon>Paenibacillaceae</taxon>
        <taxon>Paenibacillus</taxon>
    </lineage>
</organism>
<dbReference type="CDD" id="cd06261">
    <property type="entry name" value="TM_PBP2"/>
    <property type="match status" value="1"/>
</dbReference>
<keyword evidence="2 7" id="KW-0813">Transport</keyword>
<evidence type="ECO:0000313" key="9">
    <source>
        <dbReference type="EMBL" id="RAV17780.1"/>
    </source>
</evidence>
<evidence type="ECO:0000256" key="3">
    <source>
        <dbReference type="ARBA" id="ARBA00022475"/>
    </source>
</evidence>
<dbReference type="Proteomes" id="UP000250369">
    <property type="component" value="Unassembled WGS sequence"/>
</dbReference>
<evidence type="ECO:0000256" key="7">
    <source>
        <dbReference type="RuleBase" id="RU363032"/>
    </source>
</evidence>
<dbReference type="SUPFAM" id="SSF161098">
    <property type="entry name" value="MetI-like"/>
    <property type="match status" value="1"/>
</dbReference>
<dbReference type="GO" id="GO:0055085">
    <property type="term" value="P:transmembrane transport"/>
    <property type="evidence" value="ECO:0007669"/>
    <property type="project" value="InterPro"/>
</dbReference>
<proteinExistence type="inferred from homology"/>
<accession>A0A329MD54</accession>
<feature type="transmembrane region" description="Helical" evidence="7">
    <location>
        <begin position="94"/>
        <end position="117"/>
    </location>
</feature>
<dbReference type="InterPro" id="IPR050809">
    <property type="entry name" value="UgpAE/MalFG_permease"/>
</dbReference>
<gene>
    <name evidence="9" type="ORF">DQG23_26715</name>
</gene>
<protein>
    <submittedName>
        <fullName evidence="9">Sugar ABC transporter permease</fullName>
    </submittedName>
</protein>
<keyword evidence="3" id="KW-1003">Cell membrane</keyword>
<dbReference type="EMBL" id="QMFB01000018">
    <property type="protein sequence ID" value="RAV17780.1"/>
    <property type="molecule type" value="Genomic_DNA"/>
</dbReference>
<evidence type="ECO:0000259" key="8">
    <source>
        <dbReference type="PROSITE" id="PS50928"/>
    </source>
</evidence>
<dbReference type="Pfam" id="PF00528">
    <property type="entry name" value="BPD_transp_1"/>
    <property type="match status" value="1"/>
</dbReference>
<dbReference type="InterPro" id="IPR000515">
    <property type="entry name" value="MetI-like"/>
</dbReference>
<evidence type="ECO:0000256" key="5">
    <source>
        <dbReference type="ARBA" id="ARBA00022989"/>
    </source>
</evidence>
<dbReference type="PANTHER" id="PTHR43227">
    <property type="entry name" value="BLL4140 PROTEIN"/>
    <property type="match status" value="1"/>
</dbReference>
<evidence type="ECO:0000313" key="10">
    <source>
        <dbReference type="Proteomes" id="UP000250369"/>
    </source>
</evidence>
<keyword evidence="10" id="KW-1185">Reference proteome</keyword>
<comment type="caution">
    <text evidence="9">The sequence shown here is derived from an EMBL/GenBank/DDBJ whole genome shotgun (WGS) entry which is preliminary data.</text>
</comment>
<feature type="domain" description="ABC transmembrane type-1" evidence="8">
    <location>
        <begin position="57"/>
        <end position="275"/>
    </location>
</feature>
<feature type="transmembrane region" description="Helical" evidence="7">
    <location>
        <begin position="61"/>
        <end position="82"/>
    </location>
</feature>
<keyword evidence="4 7" id="KW-0812">Transmembrane</keyword>
<keyword evidence="6 7" id="KW-0472">Membrane</keyword>
<name>A0A329MD54_9BACL</name>
<feature type="transmembrane region" description="Helical" evidence="7">
    <location>
        <begin position="261"/>
        <end position="280"/>
    </location>
</feature>
<dbReference type="InterPro" id="IPR035906">
    <property type="entry name" value="MetI-like_sf"/>
</dbReference>
<dbReference type="AlphaFoldDB" id="A0A329MD54"/>
<comment type="similarity">
    <text evidence="7">Belongs to the binding-protein-dependent transport system permease family.</text>
</comment>
<comment type="subcellular location">
    <subcellularLocation>
        <location evidence="1 7">Cell membrane</location>
        <topology evidence="1 7">Multi-pass membrane protein</topology>
    </subcellularLocation>
</comment>
<feature type="transmembrane region" description="Helical" evidence="7">
    <location>
        <begin position="7"/>
        <end position="27"/>
    </location>
</feature>
<dbReference type="PROSITE" id="PS50928">
    <property type="entry name" value="ABC_TM1"/>
    <property type="match status" value="1"/>
</dbReference>